<proteinExistence type="predicted"/>
<protein>
    <submittedName>
        <fullName evidence="1">Carbohydrate-binding module family 13 protein</fullName>
    </submittedName>
</protein>
<dbReference type="Proteomes" id="UP000886501">
    <property type="component" value="Unassembled WGS sequence"/>
</dbReference>
<name>A0ACB6ZBJ2_THEGA</name>
<evidence type="ECO:0000313" key="2">
    <source>
        <dbReference type="Proteomes" id="UP000886501"/>
    </source>
</evidence>
<sequence>MQSGQAYFIINKKSGTAFDLSGQDQRSIIGFNLHRGENQKWRFVQQDGGWTIQNLYNGKYLDVDIPNTFTDGVRVIAIDTNNPRRWDVRRDQQDVNGWRIVIPGTNQNVDLSDNGNPNPGTPVTLWDQWNGENQVWRLEQA</sequence>
<accession>A0ACB6ZBJ2</accession>
<reference evidence="1" key="1">
    <citation type="submission" date="2019-10" db="EMBL/GenBank/DDBJ databases">
        <authorList>
            <consortium name="DOE Joint Genome Institute"/>
            <person name="Kuo A."/>
            <person name="Miyauchi S."/>
            <person name="Kiss E."/>
            <person name="Drula E."/>
            <person name="Kohler A."/>
            <person name="Sanchez-Garcia M."/>
            <person name="Andreopoulos B."/>
            <person name="Barry K.W."/>
            <person name="Bonito G."/>
            <person name="Buee M."/>
            <person name="Carver A."/>
            <person name="Chen C."/>
            <person name="Cichocki N."/>
            <person name="Clum A."/>
            <person name="Culley D."/>
            <person name="Crous P.W."/>
            <person name="Fauchery L."/>
            <person name="Girlanda M."/>
            <person name="Hayes R."/>
            <person name="Keri Z."/>
            <person name="Labutti K."/>
            <person name="Lipzen A."/>
            <person name="Lombard V."/>
            <person name="Magnuson J."/>
            <person name="Maillard F."/>
            <person name="Morin E."/>
            <person name="Murat C."/>
            <person name="Nolan M."/>
            <person name="Ohm R."/>
            <person name="Pangilinan J."/>
            <person name="Pereira M."/>
            <person name="Perotto S."/>
            <person name="Peter M."/>
            <person name="Riley R."/>
            <person name="Sitrit Y."/>
            <person name="Stielow B."/>
            <person name="Szollosi G."/>
            <person name="Zifcakova L."/>
            <person name="Stursova M."/>
            <person name="Spatafora J.W."/>
            <person name="Tedersoo L."/>
            <person name="Vaario L.-M."/>
            <person name="Yamada A."/>
            <person name="Yan M."/>
            <person name="Wang P."/>
            <person name="Xu J."/>
            <person name="Bruns T."/>
            <person name="Baldrian P."/>
            <person name="Vilgalys R."/>
            <person name="Henrissat B."/>
            <person name="Grigoriev I.V."/>
            <person name="Hibbett D."/>
            <person name="Nagy L.G."/>
            <person name="Martin F.M."/>
        </authorList>
    </citation>
    <scope>NUCLEOTIDE SEQUENCE</scope>
    <source>
        <strain evidence="1">P2</strain>
    </source>
</reference>
<comment type="caution">
    <text evidence="1">The sequence shown here is derived from an EMBL/GenBank/DDBJ whole genome shotgun (WGS) entry which is preliminary data.</text>
</comment>
<keyword evidence="2" id="KW-1185">Reference proteome</keyword>
<dbReference type="EMBL" id="MU118056">
    <property type="protein sequence ID" value="KAF9646501.1"/>
    <property type="molecule type" value="Genomic_DNA"/>
</dbReference>
<reference evidence="1" key="2">
    <citation type="journal article" date="2020" name="Nat. Commun.">
        <title>Large-scale genome sequencing of mycorrhizal fungi provides insights into the early evolution of symbiotic traits.</title>
        <authorList>
            <person name="Miyauchi S."/>
            <person name="Kiss E."/>
            <person name="Kuo A."/>
            <person name="Drula E."/>
            <person name="Kohler A."/>
            <person name="Sanchez-Garcia M."/>
            <person name="Morin E."/>
            <person name="Andreopoulos B."/>
            <person name="Barry K.W."/>
            <person name="Bonito G."/>
            <person name="Buee M."/>
            <person name="Carver A."/>
            <person name="Chen C."/>
            <person name="Cichocki N."/>
            <person name="Clum A."/>
            <person name="Culley D."/>
            <person name="Crous P.W."/>
            <person name="Fauchery L."/>
            <person name="Girlanda M."/>
            <person name="Hayes R.D."/>
            <person name="Keri Z."/>
            <person name="LaButti K."/>
            <person name="Lipzen A."/>
            <person name="Lombard V."/>
            <person name="Magnuson J."/>
            <person name="Maillard F."/>
            <person name="Murat C."/>
            <person name="Nolan M."/>
            <person name="Ohm R.A."/>
            <person name="Pangilinan J."/>
            <person name="Pereira M.F."/>
            <person name="Perotto S."/>
            <person name="Peter M."/>
            <person name="Pfister S."/>
            <person name="Riley R."/>
            <person name="Sitrit Y."/>
            <person name="Stielow J.B."/>
            <person name="Szollosi G."/>
            <person name="Zifcakova L."/>
            <person name="Stursova M."/>
            <person name="Spatafora J.W."/>
            <person name="Tedersoo L."/>
            <person name="Vaario L.M."/>
            <person name="Yamada A."/>
            <person name="Yan M."/>
            <person name="Wang P."/>
            <person name="Xu J."/>
            <person name="Bruns T."/>
            <person name="Baldrian P."/>
            <person name="Vilgalys R."/>
            <person name="Dunand C."/>
            <person name="Henrissat B."/>
            <person name="Grigoriev I.V."/>
            <person name="Hibbett D."/>
            <person name="Nagy L.G."/>
            <person name="Martin F.M."/>
        </authorList>
    </citation>
    <scope>NUCLEOTIDE SEQUENCE</scope>
    <source>
        <strain evidence="1">P2</strain>
    </source>
</reference>
<gene>
    <name evidence="1" type="ORF">BDM02DRAFT_3005995</name>
</gene>
<evidence type="ECO:0000313" key="1">
    <source>
        <dbReference type="EMBL" id="KAF9646501.1"/>
    </source>
</evidence>
<organism evidence="1 2">
    <name type="scientific">Thelephora ganbajun</name>
    <name type="common">Ganba fungus</name>
    <dbReference type="NCBI Taxonomy" id="370292"/>
    <lineage>
        <taxon>Eukaryota</taxon>
        <taxon>Fungi</taxon>
        <taxon>Dikarya</taxon>
        <taxon>Basidiomycota</taxon>
        <taxon>Agaricomycotina</taxon>
        <taxon>Agaricomycetes</taxon>
        <taxon>Thelephorales</taxon>
        <taxon>Thelephoraceae</taxon>
        <taxon>Thelephora</taxon>
    </lineage>
</organism>